<dbReference type="OrthoDB" id="97706at2759"/>
<reference evidence="2 5" key="1">
    <citation type="submission" date="2018-09" db="EMBL/GenBank/DDBJ databases">
        <title>Genomic investigation of the strawberry pathogen Phytophthora fragariae indicates pathogenicity is determined by transcriptional variation in three key races.</title>
        <authorList>
            <person name="Adams T.M."/>
            <person name="Armitage A.D."/>
            <person name="Sobczyk M.K."/>
            <person name="Bates H.J."/>
            <person name="Dunwell J.M."/>
            <person name="Nellist C.F."/>
            <person name="Harrison R.J."/>
        </authorList>
    </citation>
    <scope>NUCLEOTIDE SEQUENCE [LARGE SCALE GENOMIC DNA]</scope>
    <source>
        <strain evidence="2 5">SCRP324</strain>
        <strain evidence="3 4">SCRP333</strain>
    </source>
</reference>
<evidence type="ECO:0000313" key="5">
    <source>
        <dbReference type="Proteomes" id="UP000435112"/>
    </source>
</evidence>
<dbReference type="EMBL" id="QXFU01002338">
    <property type="protein sequence ID" value="KAE8987083.1"/>
    <property type="molecule type" value="Genomic_DNA"/>
</dbReference>
<evidence type="ECO:0000313" key="3">
    <source>
        <dbReference type="EMBL" id="KAE9302327.1"/>
    </source>
</evidence>
<feature type="region of interest" description="Disordered" evidence="1">
    <location>
        <begin position="32"/>
        <end position="54"/>
    </location>
</feature>
<dbReference type="Proteomes" id="UP000434957">
    <property type="component" value="Unassembled WGS sequence"/>
</dbReference>
<protein>
    <submittedName>
        <fullName evidence="2">Uncharacterized protein</fullName>
    </submittedName>
</protein>
<feature type="compositionally biased region" description="Acidic residues" evidence="1">
    <location>
        <begin position="45"/>
        <end position="54"/>
    </location>
</feature>
<comment type="caution">
    <text evidence="2">The sequence shown here is derived from an EMBL/GenBank/DDBJ whole genome shotgun (WGS) entry which is preliminary data.</text>
</comment>
<evidence type="ECO:0000256" key="1">
    <source>
        <dbReference type="SAM" id="MobiDB-lite"/>
    </source>
</evidence>
<name>A0A6A3J6F7_9STRA</name>
<dbReference type="EMBL" id="QXFT01002189">
    <property type="protein sequence ID" value="KAE9302327.1"/>
    <property type="molecule type" value="Genomic_DNA"/>
</dbReference>
<gene>
    <name evidence="2" type="ORF">PR002_g22154</name>
    <name evidence="3" type="ORF">PR003_g22288</name>
</gene>
<evidence type="ECO:0000313" key="4">
    <source>
        <dbReference type="Proteomes" id="UP000434957"/>
    </source>
</evidence>
<keyword evidence="4" id="KW-1185">Reference proteome</keyword>
<evidence type="ECO:0000313" key="2">
    <source>
        <dbReference type="EMBL" id="KAE8987083.1"/>
    </source>
</evidence>
<sequence length="54" mass="6111">MPVEVDIISLRRAIGLPDQDIFTKGIFHQFNAEAPSNPTMPDIDHQDDESMEEV</sequence>
<proteinExistence type="predicted"/>
<accession>A0A6A3J6F7</accession>
<organism evidence="2 5">
    <name type="scientific">Phytophthora rubi</name>
    <dbReference type="NCBI Taxonomy" id="129364"/>
    <lineage>
        <taxon>Eukaryota</taxon>
        <taxon>Sar</taxon>
        <taxon>Stramenopiles</taxon>
        <taxon>Oomycota</taxon>
        <taxon>Peronosporomycetes</taxon>
        <taxon>Peronosporales</taxon>
        <taxon>Peronosporaceae</taxon>
        <taxon>Phytophthora</taxon>
    </lineage>
</organism>
<dbReference type="Proteomes" id="UP000435112">
    <property type="component" value="Unassembled WGS sequence"/>
</dbReference>
<dbReference type="AlphaFoldDB" id="A0A6A3J6F7"/>